<accession>A0A291T8A8</accession>
<proteinExistence type="predicted"/>
<feature type="domain" description="Tyr recombinase" evidence="3">
    <location>
        <begin position="198"/>
        <end position="391"/>
    </location>
</feature>
<organism evidence="4 5">
    <name type="scientific">Faecalibacterium prausnitzii</name>
    <dbReference type="NCBI Taxonomy" id="853"/>
    <lineage>
        <taxon>Bacteria</taxon>
        <taxon>Bacillati</taxon>
        <taxon>Bacillota</taxon>
        <taxon>Clostridia</taxon>
        <taxon>Eubacteriales</taxon>
        <taxon>Oscillospiraceae</taxon>
        <taxon>Faecalibacterium</taxon>
    </lineage>
</organism>
<evidence type="ECO:0000256" key="2">
    <source>
        <dbReference type="ARBA" id="ARBA00023172"/>
    </source>
</evidence>
<keyword evidence="1" id="KW-0238">DNA-binding</keyword>
<reference evidence="4 5" key="1">
    <citation type="submission" date="2017-10" db="EMBL/GenBank/DDBJ databases">
        <title>Complete Genome Sequence of Faecalibacterium prausnitzii isolated from the gut of healthy adult Indian.</title>
        <authorList>
            <person name="Bag S."/>
            <person name="Ghosh T.S."/>
            <person name="Das B."/>
        </authorList>
    </citation>
    <scope>NUCLEOTIDE SEQUENCE [LARGE SCALE GENOMIC DNA]</scope>
    <source>
        <strain evidence="4 5">Indica</strain>
    </source>
</reference>
<dbReference type="Proteomes" id="UP000223709">
    <property type="component" value="Chromosome"/>
</dbReference>
<dbReference type="GO" id="GO:0003677">
    <property type="term" value="F:DNA binding"/>
    <property type="evidence" value="ECO:0007669"/>
    <property type="project" value="UniProtKB-KW"/>
</dbReference>
<dbReference type="InterPro" id="IPR002104">
    <property type="entry name" value="Integrase_catalytic"/>
</dbReference>
<evidence type="ECO:0000313" key="5">
    <source>
        <dbReference type="Proteomes" id="UP000223709"/>
    </source>
</evidence>
<name>A0A291T8A8_9FIRM</name>
<dbReference type="EMBL" id="CP023819">
    <property type="protein sequence ID" value="ATL89376.1"/>
    <property type="molecule type" value="Genomic_DNA"/>
</dbReference>
<dbReference type="SUPFAM" id="SSF56349">
    <property type="entry name" value="DNA breaking-rejoining enzymes"/>
    <property type="match status" value="1"/>
</dbReference>
<protein>
    <recommendedName>
        <fullName evidence="3">Tyr recombinase domain-containing protein</fullName>
    </recommendedName>
</protein>
<dbReference type="PANTHER" id="PTHR30349:SF88">
    <property type="entry name" value="BLL1584 PROTEIN"/>
    <property type="match status" value="1"/>
</dbReference>
<dbReference type="PANTHER" id="PTHR30349">
    <property type="entry name" value="PHAGE INTEGRASE-RELATED"/>
    <property type="match status" value="1"/>
</dbReference>
<keyword evidence="2" id="KW-0233">DNA recombination</keyword>
<dbReference type="InterPro" id="IPR050090">
    <property type="entry name" value="Tyrosine_recombinase_XerCD"/>
</dbReference>
<dbReference type="GO" id="GO:0006310">
    <property type="term" value="P:DNA recombination"/>
    <property type="evidence" value="ECO:0007669"/>
    <property type="project" value="UniProtKB-KW"/>
</dbReference>
<dbReference type="GO" id="GO:0015074">
    <property type="term" value="P:DNA integration"/>
    <property type="evidence" value="ECO:0007669"/>
    <property type="project" value="InterPro"/>
</dbReference>
<dbReference type="InterPro" id="IPR011010">
    <property type="entry name" value="DNA_brk_join_enz"/>
</dbReference>
<sequence length="404" mass="45812">MRLYLFWAGLSKCTPKEVFFMGMRTNTAQWLPSQNRWQIKVQKDGVRRTFTSAKPGRTGQREANAKADAWLDESICSTTKRCLEVWNEYLIAVRATAGTSYAQQVEKFGQNYILPVVGDRRIGDLNTGMLQDVLNRAYKEGSMNPQAIRKSRGNLSKKTLQGIRAVEVSFVKWARQHKYTALRPEDEGLTVPRGARPKGRKILQPDALRVLLSVDTRIVRGKVEQDANIHAYRFAVLTGLRPGELLGLRVGDMEGNRLHLARAINTFDEETHGKNENAIRTVVLHPLAAAELHAQLQQRAFEEERPLRGDDPIFLLENEHSLYNYWQFYQRSNGIDPPVSLYELRHTFVSIIEDAVSPAELRRMVGHSKSMDTYGWYSHAVDGRADTAAMAVSDALAEYSPRAK</sequence>
<gene>
    <name evidence="4" type="ORF">CRH10_03145</name>
</gene>
<dbReference type="Gene3D" id="1.10.443.10">
    <property type="entry name" value="Intergrase catalytic core"/>
    <property type="match status" value="1"/>
</dbReference>
<evidence type="ECO:0000256" key="1">
    <source>
        <dbReference type="ARBA" id="ARBA00023125"/>
    </source>
</evidence>
<dbReference type="Gene3D" id="1.10.150.130">
    <property type="match status" value="1"/>
</dbReference>
<dbReference type="Pfam" id="PF00589">
    <property type="entry name" value="Phage_integrase"/>
    <property type="match status" value="1"/>
</dbReference>
<dbReference type="InterPro" id="IPR013762">
    <property type="entry name" value="Integrase-like_cat_sf"/>
</dbReference>
<dbReference type="InterPro" id="IPR010998">
    <property type="entry name" value="Integrase_recombinase_N"/>
</dbReference>
<dbReference type="PROSITE" id="PS51898">
    <property type="entry name" value="TYR_RECOMBINASE"/>
    <property type="match status" value="1"/>
</dbReference>
<evidence type="ECO:0000313" key="4">
    <source>
        <dbReference type="EMBL" id="ATL89376.1"/>
    </source>
</evidence>
<dbReference type="AlphaFoldDB" id="A0A291T8A8"/>
<evidence type="ECO:0000259" key="3">
    <source>
        <dbReference type="PROSITE" id="PS51898"/>
    </source>
</evidence>